<dbReference type="SMART" id="SM00849">
    <property type="entry name" value="Lactamase_B"/>
    <property type="match status" value="1"/>
</dbReference>
<dbReference type="KEGG" id="dgi:Desgi_0449"/>
<dbReference type="AlphaFoldDB" id="R4KBU9"/>
<dbReference type="RefSeq" id="WP_006523522.1">
    <property type="nucleotide sequence ID" value="NC_021184.1"/>
</dbReference>
<organism evidence="5 6">
    <name type="scientific">Desulfoscipio gibsoniae DSM 7213</name>
    <dbReference type="NCBI Taxonomy" id="767817"/>
    <lineage>
        <taxon>Bacteria</taxon>
        <taxon>Bacillati</taxon>
        <taxon>Bacillota</taxon>
        <taxon>Clostridia</taxon>
        <taxon>Eubacteriales</taxon>
        <taxon>Desulfallaceae</taxon>
        <taxon>Desulfoscipio</taxon>
    </lineage>
</organism>
<dbReference type="InterPro" id="IPR001279">
    <property type="entry name" value="Metallo-B-lactamas"/>
</dbReference>
<dbReference type="Pfam" id="PF25255">
    <property type="entry name" value="WHD_RNase_II"/>
    <property type="match status" value="1"/>
</dbReference>
<dbReference type="Pfam" id="PF10996">
    <property type="entry name" value="Beta-Casp"/>
    <property type="match status" value="1"/>
</dbReference>
<keyword evidence="6" id="KW-1185">Reference proteome</keyword>
<keyword evidence="5" id="KW-0540">Nuclease</keyword>
<dbReference type="EMBL" id="CP003273">
    <property type="protein sequence ID" value="AGL00024.1"/>
    <property type="molecule type" value="Genomic_DNA"/>
</dbReference>
<evidence type="ECO:0000313" key="6">
    <source>
        <dbReference type="Proteomes" id="UP000013520"/>
    </source>
</evidence>
<dbReference type="Proteomes" id="UP000013520">
    <property type="component" value="Chromosome"/>
</dbReference>
<proteinExistence type="predicted"/>
<dbReference type="Pfam" id="PF16661">
    <property type="entry name" value="Lactamase_B_6"/>
    <property type="match status" value="1"/>
</dbReference>
<dbReference type="HOGENOM" id="CLU_320482_0_0_9"/>
<evidence type="ECO:0000259" key="3">
    <source>
        <dbReference type="SMART" id="SM00849"/>
    </source>
</evidence>
<keyword evidence="1" id="KW-0378">Hydrolase</keyword>
<evidence type="ECO:0000259" key="4">
    <source>
        <dbReference type="SMART" id="SM01027"/>
    </source>
</evidence>
<reference evidence="5 6" key="1">
    <citation type="submission" date="2012-01" db="EMBL/GenBank/DDBJ databases">
        <title>Complete sequence of Desulfotomaculum gibsoniae DSM 7213.</title>
        <authorList>
            <consortium name="US DOE Joint Genome Institute"/>
            <person name="Lucas S."/>
            <person name="Han J."/>
            <person name="Lapidus A."/>
            <person name="Cheng J.-F."/>
            <person name="Goodwin L."/>
            <person name="Pitluck S."/>
            <person name="Peters L."/>
            <person name="Ovchinnikova G."/>
            <person name="Teshima H."/>
            <person name="Detter J.C."/>
            <person name="Han C."/>
            <person name="Tapia R."/>
            <person name="Land M."/>
            <person name="Hauser L."/>
            <person name="Kyrpides N."/>
            <person name="Ivanova N."/>
            <person name="Pagani I."/>
            <person name="Parshina S."/>
            <person name="Plugge C."/>
            <person name="Muyzer G."/>
            <person name="Kuever J."/>
            <person name="Ivanova A."/>
            <person name="Nazina T."/>
            <person name="Klenk H.-P."/>
            <person name="Brambilla E."/>
            <person name="Spring S."/>
            <person name="Stams A.F."/>
            <person name="Woyke T."/>
        </authorList>
    </citation>
    <scope>NUCLEOTIDE SEQUENCE [LARGE SCALE GENOMIC DNA]</scope>
    <source>
        <strain evidence="5 6">DSM 7213</strain>
    </source>
</reference>
<dbReference type="PANTHER" id="PTHR11203:SF37">
    <property type="entry name" value="INTEGRATOR COMPLEX SUBUNIT 11"/>
    <property type="match status" value="1"/>
</dbReference>
<accession>R4KBU9</accession>
<dbReference type="CDD" id="cd16295">
    <property type="entry name" value="TTHA0252-CPSF-like_MBL-fold"/>
    <property type="match status" value="1"/>
</dbReference>
<dbReference type="SMART" id="SM01027">
    <property type="entry name" value="Beta-Casp"/>
    <property type="match status" value="1"/>
</dbReference>
<dbReference type="InterPro" id="IPR057324">
    <property type="entry name" value="WH_RNase_II"/>
</dbReference>
<feature type="domain" description="Metallo-beta-lactamase" evidence="3">
    <location>
        <begin position="13"/>
        <end position="233"/>
    </location>
</feature>
<evidence type="ECO:0000313" key="5">
    <source>
        <dbReference type="EMBL" id="AGL00024.1"/>
    </source>
</evidence>
<dbReference type="eggNOG" id="COG1236">
    <property type="taxonomic scope" value="Bacteria"/>
</dbReference>
<dbReference type="GO" id="GO:0004521">
    <property type="term" value="F:RNA endonuclease activity"/>
    <property type="evidence" value="ECO:0007669"/>
    <property type="project" value="TreeGrafter"/>
</dbReference>
<name>R4KBU9_9FIRM</name>
<gene>
    <name evidence="5" type="ORF">Desgi_0449</name>
</gene>
<dbReference type="InterPro" id="IPR022712">
    <property type="entry name" value="Beta_Casp"/>
</dbReference>
<dbReference type="Pfam" id="PF07521">
    <property type="entry name" value="RMMBL"/>
    <property type="match status" value="1"/>
</dbReference>
<protein>
    <submittedName>
        <fullName evidence="5">Putative exonuclease of the beta-lactamase fold involved in RNA processing</fullName>
    </submittedName>
</protein>
<sequence length="1084" mass="118183">MRYIALGGGSEVGASCNLLQMDGTNILMDAGIRMGGGAAGGPADALPDLALLQEAGGVAAVLVSHAHLDHIGALPLVHRAYPTVPIYATAPTVHLMRVLLADALKIMSIKAEQELECPLYDPDLVARMFARVVPVPMGGSVMLPGGIKASFFPAGHILGAAMLGLEGTEGRVLYTGDISAGNQRTISGMVAPDFAPHLLVMEATYGNRLHANRQREEKTLAQTVAEVISSGGHALIPAFALGRAQEIILLILAHQQAGLIPQFPIWVDGMVRSICQAYLNFPELLRGPLKRFINNGGNPFFRDKGHARPVTATPMREKVLAGAPACIIASSGMLTGGPSQFYASRLVNDPRHAIIFCGYQDEESPGHKLLGLADDPDAAITLGGVETRVRCRVDQYGLSAHADAGELASLAARLRPRRVVLVHGDDGARQALSQTLADSKQSVLTPENGQWLDFSFRRSQRSKFTVGPTQRRDNAVPVHRRSDPPDLGVLWDELVRRAASRNKLYTAEELAALWFRAEVTPEEQAQVVVMLEDDRRYFAADWKHPYFYRSRRPDQVAADRQRESIMLGVPHLPGKLVLVRDGSGAVRAGICYDVDELGFYAWKVGREGTWHPAESLLEVVGPWYEPGAAEGSSFKSESDRSAEPQFEGKAALQKTRPAKENGAVEEQGLVLDESAVRAEQKQRLHRFLLKVQPISRQLKPGELWEKMRNLAAEPVSAGRLLTLLGLDQDIETLTALAWRLNTHPDYFTRQFTPGDVPLYACCAHVPREQPGLDEEMIDRMEQNAALAVTEKLFGPESGLYRKGLDLLKGEITLYFHFPALAGALYEQQIEELSVVTGWSVRVHPEAHHGALADAARQILPQTWQLLRNPSIHREDDRVSVRCEIPPGEEGAAVELVRRFKELTGQQLVIETPGGDVSLGFGGAVTANGAAGEIDGAASPAAAGPGDAAMEINAAYAVIRTVLQQAGAVVYKVGKKRDGGGEYIEISFISPDVGERYREQLEELQKQTGWPVRINPRPNQNEIKSQVRSALDPSWGLVKEPGFFEKERLVRVKLKNPPAGDDPRWVALVNKISTATGYTLECINI</sequence>
<dbReference type="InterPro" id="IPR036866">
    <property type="entry name" value="RibonucZ/Hydroxyglut_hydro"/>
</dbReference>
<feature type="domain" description="Beta-Casp" evidence="4">
    <location>
        <begin position="244"/>
        <end position="369"/>
    </location>
</feature>
<dbReference type="InterPro" id="IPR050698">
    <property type="entry name" value="MBL"/>
</dbReference>
<dbReference type="InterPro" id="IPR011108">
    <property type="entry name" value="RMMBL"/>
</dbReference>
<dbReference type="Gene3D" id="3.60.15.10">
    <property type="entry name" value="Ribonuclease Z/Hydroxyacylglutathione hydrolase-like"/>
    <property type="match status" value="1"/>
</dbReference>
<dbReference type="OrthoDB" id="9803916at2"/>
<dbReference type="SUPFAM" id="SSF56281">
    <property type="entry name" value="Metallo-hydrolase/oxidoreductase"/>
    <property type="match status" value="1"/>
</dbReference>
<evidence type="ECO:0000256" key="1">
    <source>
        <dbReference type="ARBA" id="ARBA00022801"/>
    </source>
</evidence>
<feature type="region of interest" description="Disordered" evidence="2">
    <location>
        <begin position="630"/>
        <end position="659"/>
    </location>
</feature>
<dbReference type="PANTHER" id="PTHR11203">
    <property type="entry name" value="CLEAVAGE AND POLYADENYLATION SPECIFICITY FACTOR FAMILY MEMBER"/>
    <property type="match status" value="1"/>
</dbReference>
<dbReference type="STRING" id="767817.Desgi_0449"/>
<dbReference type="Gene3D" id="3.40.50.10890">
    <property type="match status" value="1"/>
</dbReference>
<dbReference type="GO" id="GO:0004527">
    <property type="term" value="F:exonuclease activity"/>
    <property type="evidence" value="ECO:0007669"/>
    <property type="project" value="UniProtKB-KW"/>
</dbReference>
<evidence type="ECO:0000256" key="2">
    <source>
        <dbReference type="SAM" id="MobiDB-lite"/>
    </source>
</evidence>
<keyword evidence="5" id="KW-0269">Exonuclease</keyword>